<evidence type="ECO:0000313" key="5">
    <source>
        <dbReference type="Proteomes" id="UP000095347"/>
    </source>
</evidence>
<dbReference type="OrthoDB" id="9814722at2"/>
<proteinExistence type="predicted"/>
<dbReference type="EMBL" id="MCGG01000047">
    <property type="protein sequence ID" value="OEJ65645.1"/>
    <property type="molecule type" value="Genomic_DNA"/>
</dbReference>
<organism evidence="4 5">
    <name type="scientific">Magnetovibrio blakemorei</name>
    <dbReference type="NCBI Taxonomy" id="28181"/>
    <lineage>
        <taxon>Bacteria</taxon>
        <taxon>Pseudomonadati</taxon>
        <taxon>Pseudomonadota</taxon>
        <taxon>Alphaproteobacteria</taxon>
        <taxon>Rhodospirillales</taxon>
        <taxon>Magnetovibrionaceae</taxon>
        <taxon>Magnetovibrio</taxon>
    </lineage>
</organism>
<evidence type="ECO:0000313" key="4">
    <source>
        <dbReference type="EMBL" id="OEJ65645.1"/>
    </source>
</evidence>
<dbReference type="Proteomes" id="UP000095347">
    <property type="component" value="Unassembled WGS sequence"/>
</dbReference>
<keyword evidence="2" id="KW-0233">DNA recombination</keyword>
<dbReference type="InterPro" id="IPR011010">
    <property type="entry name" value="DNA_brk_join_enz"/>
</dbReference>
<sequence length="321" mass="36804">MSSIRKLPSGTWNVQFRVTGQKAKSASFKSKTEAEAWLHNQKRQVKVQSPTTTLYELVEKYCSIGLRGKKSQQETLDRVGRVCNMFESLSLPTAIDEITQEHINEFRLYRLGHVAPATCRKDLELIARAYRWARREYLMKIPCPVDDVVLPPHGKPRNRVVEPHELKLLMSALPPIMAAIVEVAYETAMRRSEILKLTPRDLFLEQRYLNVVDGKTGDRLVPLTRRAVELLTESSEHCSNPHAKLFPVDAHSVTTAFRRARQKVGLDEDVRLHQLRHTRITIVARKGFNQAQIMMVSGHRDVRSVQRYTHLNVGDVINLLD</sequence>
<dbReference type="AlphaFoldDB" id="A0A1E5Q5Y4"/>
<dbReference type="RefSeq" id="WP_069958671.1">
    <property type="nucleotide sequence ID" value="NZ_MCGG01000047.1"/>
</dbReference>
<evidence type="ECO:0000256" key="2">
    <source>
        <dbReference type="ARBA" id="ARBA00023172"/>
    </source>
</evidence>
<evidence type="ECO:0000256" key="1">
    <source>
        <dbReference type="ARBA" id="ARBA00022908"/>
    </source>
</evidence>
<reference evidence="5" key="1">
    <citation type="submission" date="2016-07" db="EMBL/GenBank/DDBJ databases">
        <authorList>
            <person name="Florea S."/>
            <person name="Webb J.S."/>
            <person name="Jaromczyk J."/>
            <person name="Schardl C.L."/>
        </authorList>
    </citation>
    <scope>NUCLEOTIDE SEQUENCE [LARGE SCALE GENOMIC DNA]</scope>
    <source>
        <strain evidence="5">MV-1</strain>
    </source>
</reference>
<dbReference type="Pfam" id="PF00589">
    <property type="entry name" value="Phage_integrase"/>
    <property type="match status" value="1"/>
</dbReference>
<dbReference type="GO" id="GO:0003677">
    <property type="term" value="F:DNA binding"/>
    <property type="evidence" value="ECO:0007669"/>
    <property type="project" value="InterPro"/>
</dbReference>
<protein>
    <recommendedName>
        <fullName evidence="3">Tyr recombinase domain-containing protein</fullName>
    </recommendedName>
</protein>
<dbReference type="PANTHER" id="PTHR30349">
    <property type="entry name" value="PHAGE INTEGRASE-RELATED"/>
    <property type="match status" value="1"/>
</dbReference>
<keyword evidence="1" id="KW-0229">DNA integration</keyword>
<name>A0A1E5Q5Y4_9PROT</name>
<dbReference type="GO" id="GO:0006310">
    <property type="term" value="P:DNA recombination"/>
    <property type="evidence" value="ECO:0007669"/>
    <property type="project" value="UniProtKB-KW"/>
</dbReference>
<keyword evidence="5" id="KW-1185">Reference proteome</keyword>
<dbReference type="Gene3D" id="1.10.443.10">
    <property type="entry name" value="Intergrase catalytic core"/>
    <property type="match status" value="1"/>
</dbReference>
<feature type="domain" description="Tyr recombinase" evidence="3">
    <location>
        <begin position="154"/>
        <end position="321"/>
    </location>
</feature>
<dbReference type="PANTHER" id="PTHR30349:SF94">
    <property type="entry name" value="INTEGRASE_RECOMBINASE HI_1414-RELATED"/>
    <property type="match status" value="1"/>
</dbReference>
<dbReference type="InterPro" id="IPR050090">
    <property type="entry name" value="Tyrosine_recombinase_XerCD"/>
</dbReference>
<dbReference type="GO" id="GO:0015074">
    <property type="term" value="P:DNA integration"/>
    <property type="evidence" value="ECO:0007669"/>
    <property type="project" value="UniProtKB-KW"/>
</dbReference>
<accession>A0A1E5Q5Y4</accession>
<dbReference type="InterPro" id="IPR002104">
    <property type="entry name" value="Integrase_catalytic"/>
</dbReference>
<evidence type="ECO:0000259" key="3">
    <source>
        <dbReference type="PROSITE" id="PS51898"/>
    </source>
</evidence>
<gene>
    <name evidence="4" type="ORF">BEN30_13890</name>
</gene>
<dbReference type="InterPro" id="IPR013762">
    <property type="entry name" value="Integrase-like_cat_sf"/>
</dbReference>
<dbReference type="STRING" id="28181.BEN30_13890"/>
<comment type="caution">
    <text evidence="4">The sequence shown here is derived from an EMBL/GenBank/DDBJ whole genome shotgun (WGS) entry which is preliminary data.</text>
</comment>
<dbReference type="CDD" id="cd00796">
    <property type="entry name" value="INT_Rci_Hp1_C"/>
    <property type="match status" value="1"/>
</dbReference>
<dbReference type="PROSITE" id="PS51898">
    <property type="entry name" value="TYR_RECOMBINASE"/>
    <property type="match status" value="1"/>
</dbReference>
<dbReference type="SUPFAM" id="SSF56349">
    <property type="entry name" value="DNA breaking-rejoining enzymes"/>
    <property type="match status" value="1"/>
</dbReference>